<dbReference type="Pfam" id="PF07969">
    <property type="entry name" value="Amidohydro_3"/>
    <property type="match status" value="1"/>
</dbReference>
<dbReference type="SUPFAM" id="SSF51338">
    <property type="entry name" value="Composite domain of metallo-dependent hydrolases"/>
    <property type="match status" value="1"/>
</dbReference>
<proteinExistence type="predicted"/>
<sequence length="121" mass="12937">MDRDMAKGNVELLVVHAKQLLTLSSDTEGPRTGRDMESLGVIEDGAVAVSGEKVVAVGPTEVVVRSVQLGRGARVIDATDKVVMPGFIDSHTHIVFAGSREKEFDLRMRGASYQEIADQGG</sequence>
<dbReference type="Gene3D" id="2.30.40.10">
    <property type="entry name" value="Urease, subunit C, domain 1"/>
    <property type="match status" value="1"/>
</dbReference>
<dbReference type="GO" id="GO:0050480">
    <property type="term" value="F:imidazolonepropionase activity"/>
    <property type="evidence" value="ECO:0007669"/>
    <property type="project" value="UniProtKB-EC"/>
</dbReference>
<dbReference type="GO" id="GO:0046872">
    <property type="term" value="F:metal ion binding"/>
    <property type="evidence" value="ECO:0007669"/>
    <property type="project" value="UniProtKB-KW"/>
</dbReference>
<feature type="domain" description="Amidohydrolase 3" evidence="9">
    <location>
        <begin position="74"/>
        <end position="106"/>
    </location>
</feature>
<keyword evidence="3" id="KW-0963">Cytoplasm</keyword>
<evidence type="ECO:0000256" key="6">
    <source>
        <dbReference type="ARBA" id="ARBA00022808"/>
    </source>
</evidence>
<evidence type="ECO:0000313" key="11">
    <source>
        <dbReference type="Proteomes" id="UP000051035"/>
    </source>
</evidence>
<evidence type="ECO:0000256" key="1">
    <source>
        <dbReference type="ARBA" id="ARBA00005023"/>
    </source>
</evidence>
<evidence type="ECO:0000256" key="3">
    <source>
        <dbReference type="ARBA" id="ARBA00022490"/>
    </source>
</evidence>
<keyword evidence="6" id="KW-0369">Histidine metabolism</keyword>
<dbReference type="EC" id="3.5.2.7" evidence="2"/>
<dbReference type="InterPro" id="IPR013108">
    <property type="entry name" value="Amidohydro_3"/>
</dbReference>
<dbReference type="EMBL" id="LJVA01000109">
    <property type="protein sequence ID" value="KPL08330.1"/>
    <property type="molecule type" value="Genomic_DNA"/>
</dbReference>
<dbReference type="AlphaFoldDB" id="A0A0S8JFB3"/>
<dbReference type="InterPro" id="IPR005920">
    <property type="entry name" value="HutI"/>
</dbReference>
<keyword evidence="7" id="KW-0862">Zinc</keyword>
<comment type="caution">
    <text evidence="10">The sequence shown here is derived from an EMBL/GenBank/DDBJ whole genome shotgun (WGS) entry which is preliminary data.</text>
</comment>
<evidence type="ECO:0000256" key="2">
    <source>
        <dbReference type="ARBA" id="ARBA00012864"/>
    </source>
</evidence>
<dbReference type="GO" id="GO:0019556">
    <property type="term" value="P:L-histidine catabolic process to glutamate and formamide"/>
    <property type="evidence" value="ECO:0007669"/>
    <property type="project" value="InterPro"/>
</dbReference>
<accession>A0A0S8JFB3</accession>
<evidence type="ECO:0000256" key="8">
    <source>
        <dbReference type="ARBA" id="ARBA00023004"/>
    </source>
</evidence>
<dbReference type="PANTHER" id="PTHR42752">
    <property type="entry name" value="IMIDAZOLONEPROPIONASE"/>
    <property type="match status" value="1"/>
</dbReference>
<dbReference type="GO" id="GO:0005737">
    <property type="term" value="C:cytoplasm"/>
    <property type="evidence" value="ECO:0007669"/>
    <property type="project" value="InterPro"/>
</dbReference>
<dbReference type="SUPFAM" id="SSF51556">
    <property type="entry name" value="Metallo-dependent hydrolases"/>
    <property type="match status" value="1"/>
</dbReference>
<feature type="non-terminal residue" evidence="10">
    <location>
        <position position="121"/>
    </location>
</feature>
<dbReference type="Proteomes" id="UP000051035">
    <property type="component" value="Unassembled WGS sequence"/>
</dbReference>
<dbReference type="PANTHER" id="PTHR42752:SF1">
    <property type="entry name" value="IMIDAZOLONEPROPIONASE-RELATED"/>
    <property type="match status" value="1"/>
</dbReference>
<evidence type="ECO:0000259" key="9">
    <source>
        <dbReference type="Pfam" id="PF07969"/>
    </source>
</evidence>
<protein>
    <recommendedName>
        <fullName evidence="2">imidazolonepropionase</fullName>
        <ecNumber evidence="2">3.5.2.7</ecNumber>
    </recommendedName>
</protein>
<evidence type="ECO:0000256" key="4">
    <source>
        <dbReference type="ARBA" id="ARBA00022723"/>
    </source>
</evidence>
<name>A0A0S8JFB3_UNCT6</name>
<evidence type="ECO:0000256" key="7">
    <source>
        <dbReference type="ARBA" id="ARBA00022833"/>
    </source>
</evidence>
<gene>
    <name evidence="10" type="ORF">AMJ71_08430</name>
</gene>
<comment type="pathway">
    <text evidence="1">Amino-acid degradation.</text>
</comment>
<dbReference type="InterPro" id="IPR032466">
    <property type="entry name" value="Metal_Hydrolase"/>
</dbReference>
<organism evidence="10 11">
    <name type="scientific">candidate division TA06 bacterium SM1_40</name>
    <dbReference type="NCBI Taxonomy" id="1703773"/>
    <lineage>
        <taxon>Bacteria</taxon>
        <taxon>Bacteria division TA06</taxon>
    </lineage>
</organism>
<evidence type="ECO:0000313" key="10">
    <source>
        <dbReference type="EMBL" id="KPL08330.1"/>
    </source>
</evidence>
<keyword evidence="4" id="KW-0479">Metal-binding</keyword>
<dbReference type="InterPro" id="IPR011059">
    <property type="entry name" value="Metal-dep_hydrolase_composite"/>
</dbReference>
<evidence type="ECO:0000256" key="5">
    <source>
        <dbReference type="ARBA" id="ARBA00022801"/>
    </source>
</evidence>
<keyword evidence="5" id="KW-0378">Hydrolase</keyword>
<reference evidence="10 11" key="1">
    <citation type="journal article" date="2015" name="Microbiome">
        <title>Genomic resolution of linkages in carbon, nitrogen, and sulfur cycling among widespread estuary sediment bacteria.</title>
        <authorList>
            <person name="Baker B.J."/>
            <person name="Lazar C.S."/>
            <person name="Teske A.P."/>
            <person name="Dick G.J."/>
        </authorList>
    </citation>
    <scope>NUCLEOTIDE SEQUENCE [LARGE SCALE GENOMIC DNA]</scope>
    <source>
        <strain evidence="10">SM1_40</strain>
    </source>
</reference>
<keyword evidence="8" id="KW-0408">Iron</keyword>